<protein>
    <recommendedName>
        <fullName evidence="10">Potassium channel domain-containing protein</fullName>
    </recommendedName>
</protein>
<evidence type="ECO:0000256" key="7">
    <source>
        <dbReference type="ARBA" id="ARBA00023136"/>
    </source>
</evidence>
<evidence type="ECO:0000256" key="6">
    <source>
        <dbReference type="ARBA" id="ARBA00023065"/>
    </source>
</evidence>
<dbReference type="InterPro" id="IPR013099">
    <property type="entry name" value="K_chnl_dom"/>
</dbReference>
<evidence type="ECO:0000256" key="1">
    <source>
        <dbReference type="ARBA" id="ARBA00004141"/>
    </source>
</evidence>
<dbReference type="AlphaFoldDB" id="R0I966"/>
<proteinExistence type="inferred from homology"/>
<dbReference type="PRINTS" id="PR01333">
    <property type="entry name" value="2POREKCHANEL"/>
</dbReference>
<name>R0I966_9BRAS</name>
<feature type="domain" description="Potassium channel" evidence="10">
    <location>
        <begin position="157"/>
        <end position="228"/>
    </location>
</feature>
<feature type="transmembrane region" description="Helical" evidence="9">
    <location>
        <begin position="205"/>
        <end position="226"/>
    </location>
</feature>
<evidence type="ECO:0000256" key="3">
    <source>
        <dbReference type="ARBA" id="ARBA00022448"/>
    </source>
</evidence>
<evidence type="ECO:0000256" key="5">
    <source>
        <dbReference type="ARBA" id="ARBA00022989"/>
    </source>
</evidence>
<evidence type="ECO:0000259" key="10">
    <source>
        <dbReference type="Pfam" id="PF07885"/>
    </source>
</evidence>
<sequence length="279" mass="31252">MEEETLLDENLLRPVETSPAAAVSKSKWTLLVLALILLSVYLTLGVFTYSFFRDQFSGTETYLWVDAFYFSVVTLCTVGYGDIVPSTPTTKILTIVLVSLGVVCLDFLLNRVVNHVLSLQENAILDRIKTGNRAIRDHIAEDGRIRLKWKLCLAFCVVFLCVASGTLFLHVFERLGWLDSFYLSVISVSTVGYGDKAFKTVEGRFFAVFWLLLSAIAMASLFVYLAEMKVDRTTVMKLPTSESEFIVSKLKESGKVSEDDIKMIVSEFENRDKVPSSGS</sequence>
<evidence type="ECO:0000256" key="8">
    <source>
        <dbReference type="ARBA" id="ARBA00023303"/>
    </source>
</evidence>
<dbReference type="OrthoDB" id="415460at2759"/>
<keyword evidence="6" id="KW-0406">Ion transport</keyword>
<evidence type="ECO:0000313" key="11">
    <source>
        <dbReference type="EMBL" id="EOA38934.1"/>
    </source>
</evidence>
<dbReference type="SUPFAM" id="SSF81324">
    <property type="entry name" value="Voltage-gated potassium channels"/>
    <property type="match status" value="2"/>
</dbReference>
<keyword evidence="5 9" id="KW-1133">Transmembrane helix</keyword>
<dbReference type="Pfam" id="PF07885">
    <property type="entry name" value="Ion_trans_2"/>
    <property type="match status" value="2"/>
</dbReference>
<dbReference type="GO" id="GO:0005886">
    <property type="term" value="C:plasma membrane"/>
    <property type="evidence" value="ECO:0007669"/>
    <property type="project" value="TreeGrafter"/>
</dbReference>
<dbReference type="PANTHER" id="PTHR11003:SF268">
    <property type="entry name" value="TWO-PORE POTASSIUM CHANNEL 4-RELATED"/>
    <property type="match status" value="1"/>
</dbReference>
<keyword evidence="12" id="KW-1185">Reference proteome</keyword>
<evidence type="ECO:0000256" key="4">
    <source>
        <dbReference type="ARBA" id="ARBA00022692"/>
    </source>
</evidence>
<dbReference type="GO" id="GO:0015271">
    <property type="term" value="F:outward rectifier potassium channel activity"/>
    <property type="evidence" value="ECO:0007669"/>
    <property type="project" value="TreeGrafter"/>
</dbReference>
<organism evidence="11 12">
    <name type="scientific">Capsella rubella</name>
    <dbReference type="NCBI Taxonomy" id="81985"/>
    <lineage>
        <taxon>Eukaryota</taxon>
        <taxon>Viridiplantae</taxon>
        <taxon>Streptophyta</taxon>
        <taxon>Embryophyta</taxon>
        <taxon>Tracheophyta</taxon>
        <taxon>Spermatophyta</taxon>
        <taxon>Magnoliopsida</taxon>
        <taxon>eudicotyledons</taxon>
        <taxon>Gunneridae</taxon>
        <taxon>Pentapetalae</taxon>
        <taxon>rosids</taxon>
        <taxon>malvids</taxon>
        <taxon>Brassicales</taxon>
        <taxon>Brassicaceae</taxon>
        <taxon>Camelineae</taxon>
        <taxon>Capsella</taxon>
    </lineage>
</organism>
<feature type="transmembrane region" description="Helical" evidence="9">
    <location>
        <begin position="151"/>
        <end position="172"/>
    </location>
</feature>
<feature type="transmembrane region" description="Helical" evidence="9">
    <location>
        <begin position="28"/>
        <end position="49"/>
    </location>
</feature>
<dbReference type="STRING" id="81985.R0I966"/>
<evidence type="ECO:0000256" key="2">
    <source>
        <dbReference type="ARBA" id="ARBA00010159"/>
    </source>
</evidence>
<keyword evidence="7 9" id="KW-0472">Membrane</keyword>
<keyword evidence="4 9" id="KW-0812">Transmembrane</keyword>
<gene>
    <name evidence="11" type="ORF">CARUB_v10011333mg</name>
</gene>
<keyword evidence="3" id="KW-0813">Transport</keyword>
<dbReference type="GO" id="GO:0030322">
    <property type="term" value="P:stabilization of membrane potential"/>
    <property type="evidence" value="ECO:0007669"/>
    <property type="project" value="TreeGrafter"/>
</dbReference>
<dbReference type="PANTHER" id="PTHR11003">
    <property type="entry name" value="POTASSIUM CHANNEL, SUBFAMILY K"/>
    <property type="match status" value="1"/>
</dbReference>
<evidence type="ECO:0000313" key="12">
    <source>
        <dbReference type="Proteomes" id="UP000029121"/>
    </source>
</evidence>
<evidence type="ECO:0000256" key="9">
    <source>
        <dbReference type="SAM" id="Phobius"/>
    </source>
</evidence>
<dbReference type="Gene3D" id="1.10.287.70">
    <property type="match status" value="2"/>
</dbReference>
<dbReference type="eggNOG" id="KOG1418">
    <property type="taxonomic scope" value="Eukaryota"/>
</dbReference>
<dbReference type="GO" id="GO:0009705">
    <property type="term" value="C:plant-type vacuole membrane"/>
    <property type="evidence" value="ECO:0007669"/>
    <property type="project" value="TreeGrafter"/>
</dbReference>
<dbReference type="GO" id="GO:0022841">
    <property type="term" value="F:potassium ion leak channel activity"/>
    <property type="evidence" value="ECO:0007669"/>
    <property type="project" value="TreeGrafter"/>
</dbReference>
<reference evidence="12" key="1">
    <citation type="journal article" date="2013" name="Nat. Genet.">
        <title>The Capsella rubella genome and the genomic consequences of rapid mating system evolution.</title>
        <authorList>
            <person name="Slotte T."/>
            <person name="Hazzouri K.M."/>
            <person name="Agren J.A."/>
            <person name="Koenig D."/>
            <person name="Maumus F."/>
            <person name="Guo Y.L."/>
            <person name="Steige K."/>
            <person name="Platts A.E."/>
            <person name="Escobar J.S."/>
            <person name="Newman L.K."/>
            <person name="Wang W."/>
            <person name="Mandakova T."/>
            <person name="Vello E."/>
            <person name="Smith L.M."/>
            <person name="Henz S.R."/>
            <person name="Steffen J."/>
            <person name="Takuno S."/>
            <person name="Brandvain Y."/>
            <person name="Coop G."/>
            <person name="Andolfatto P."/>
            <person name="Hu T.T."/>
            <person name="Blanchette M."/>
            <person name="Clark R.M."/>
            <person name="Quesneville H."/>
            <person name="Nordborg M."/>
            <person name="Gaut B.S."/>
            <person name="Lysak M.A."/>
            <person name="Jenkins J."/>
            <person name="Grimwood J."/>
            <person name="Chapman J."/>
            <person name="Prochnik S."/>
            <person name="Shu S."/>
            <person name="Rokhsar D."/>
            <person name="Schmutz J."/>
            <person name="Weigel D."/>
            <person name="Wright S.I."/>
        </authorList>
    </citation>
    <scope>NUCLEOTIDE SEQUENCE [LARGE SCALE GENOMIC DNA]</scope>
    <source>
        <strain evidence="12">cv. Monte Gargano</strain>
    </source>
</reference>
<feature type="transmembrane region" description="Helical" evidence="9">
    <location>
        <begin position="61"/>
        <end position="80"/>
    </location>
</feature>
<comment type="similarity">
    <text evidence="2">Belongs to the two pore domain potassium channel (TC 1.A.1.7) family.</text>
</comment>
<dbReference type="KEGG" id="crb:17899625"/>
<feature type="domain" description="Potassium channel" evidence="10">
    <location>
        <begin position="37"/>
        <end position="114"/>
    </location>
</feature>
<keyword evidence="8" id="KW-0407">Ion channel</keyword>
<comment type="subcellular location">
    <subcellularLocation>
        <location evidence="1">Membrane</location>
        <topology evidence="1">Multi-pass membrane protein</topology>
    </subcellularLocation>
</comment>
<dbReference type="Proteomes" id="UP000029121">
    <property type="component" value="Unassembled WGS sequence"/>
</dbReference>
<dbReference type="InterPro" id="IPR003280">
    <property type="entry name" value="2pore_dom_K_chnl"/>
</dbReference>
<accession>R0I966</accession>
<dbReference type="EMBL" id="KB870805">
    <property type="protein sequence ID" value="EOA38934.1"/>
    <property type="molecule type" value="Genomic_DNA"/>
</dbReference>